<comment type="caution">
    <text evidence="3">The sequence shown here is derived from an EMBL/GenBank/DDBJ whole genome shotgun (WGS) entry which is preliminary data.</text>
</comment>
<dbReference type="NCBIfam" id="TIGR02995">
    <property type="entry name" value="ectoine_ehuB"/>
    <property type="match status" value="1"/>
</dbReference>
<dbReference type="CDD" id="cd01002">
    <property type="entry name" value="PBP2_Ehub_like"/>
    <property type="match status" value="1"/>
</dbReference>
<dbReference type="PANTHER" id="PTHR35936:SF17">
    <property type="entry name" value="ARGININE-BINDING EXTRACELLULAR PROTEIN ARTP"/>
    <property type="match status" value="1"/>
</dbReference>
<dbReference type="Pfam" id="PF00497">
    <property type="entry name" value="SBP_bac_3"/>
    <property type="match status" value="1"/>
</dbReference>
<name>A0A852TPR1_9ACTN</name>
<dbReference type="EMBL" id="JACCCC010000001">
    <property type="protein sequence ID" value="NYE45267.1"/>
    <property type="molecule type" value="Genomic_DNA"/>
</dbReference>
<dbReference type="AlphaFoldDB" id="A0A852TPR1"/>
<dbReference type="RefSeq" id="WP_179641525.1">
    <property type="nucleotide sequence ID" value="NZ_BAAAYY010000021.1"/>
</dbReference>
<gene>
    <name evidence="3" type="ORF">HDA32_000387</name>
</gene>
<dbReference type="Gene3D" id="3.40.190.10">
    <property type="entry name" value="Periplasmic binding protein-like II"/>
    <property type="match status" value="2"/>
</dbReference>
<accession>A0A852TPR1</accession>
<evidence type="ECO:0000256" key="1">
    <source>
        <dbReference type="ARBA" id="ARBA00022729"/>
    </source>
</evidence>
<reference evidence="3 4" key="1">
    <citation type="submission" date="2020-07" db="EMBL/GenBank/DDBJ databases">
        <title>Sequencing the genomes of 1000 actinobacteria strains.</title>
        <authorList>
            <person name="Klenk H.-P."/>
        </authorList>
    </citation>
    <scope>NUCLEOTIDE SEQUENCE [LARGE SCALE GENOMIC DNA]</scope>
    <source>
        <strain evidence="3 4">CXB654</strain>
    </source>
</reference>
<dbReference type="GO" id="GO:0051470">
    <property type="term" value="P:ectoine transmembrane transport"/>
    <property type="evidence" value="ECO:0007669"/>
    <property type="project" value="InterPro"/>
</dbReference>
<sequence>MGATAVLLGGCTRTDGGGGGGNGGGGTLDRLRQQGYINAGFANEQPYGFTDESGELTGESPELAKAIFSELGIDEVRGVQVQFDGLIPGLTANQFDFVSAGMAITPDRCEQVAFSNPEYLAGTAFLVPEGNPEGITRFEDVADNSDITLCVLNAAIEQGYASEKGVPDDRIQAAQDQASAYELLETGRVQAIALTGISLRWLQEQRGGPFEVTESFFVEIDGEEEISGGGFAFRQADTELVEAVNEKLEEFKQSGRLLEILEPFGFTEAEMPGDVTAEQLCNA</sequence>
<evidence type="ECO:0000259" key="2">
    <source>
        <dbReference type="SMART" id="SM00062"/>
    </source>
</evidence>
<proteinExistence type="predicted"/>
<evidence type="ECO:0000313" key="4">
    <source>
        <dbReference type="Proteomes" id="UP000589036"/>
    </source>
</evidence>
<evidence type="ECO:0000313" key="3">
    <source>
        <dbReference type="EMBL" id="NYE45267.1"/>
    </source>
</evidence>
<dbReference type="GO" id="GO:0033294">
    <property type="term" value="F:ectoine binding"/>
    <property type="evidence" value="ECO:0007669"/>
    <property type="project" value="InterPro"/>
</dbReference>
<protein>
    <submittedName>
        <fullName evidence="3">Polar amino acid transport system substrate-binding protein</fullName>
    </submittedName>
</protein>
<keyword evidence="4" id="KW-1185">Reference proteome</keyword>
<dbReference type="InterPro" id="IPR014337">
    <property type="entry name" value="Ectoine_EhuB"/>
</dbReference>
<feature type="domain" description="Solute-binding protein family 3/N-terminal" evidence="2">
    <location>
        <begin position="36"/>
        <end position="268"/>
    </location>
</feature>
<dbReference type="SUPFAM" id="SSF53850">
    <property type="entry name" value="Periplasmic binding protein-like II"/>
    <property type="match status" value="1"/>
</dbReference>
<dbReference type="PANTHER" id="PTHR35936">
    <property type="entry name" value="MEMBRANE-BOUND LYTIC MUREIN TRANSGLYCOSYLASE F"/>
    <property type="match status" value="1"/>
</dbReference>
<dbReference type="SMART" id="SM00062">
    <property type="entry name" value="PBPb"/>
    <property type="match status" value="1"/>
</dbReference>
<organism evidence="3 4">
    <name type="scientific">Spinactinospora alkalitolerans</name>
    <dbReference type="NCBI Taxonomy" id="687207"/>
    <lineage>
        <taxon>Bacteria</taxon>
        <taxon>Bacillati</taxon>
        <taxon>Actinomycetota</taxon>
        <taxon>Actinomycetes</taxon>
        <taxon>Streptosporangiales</taxon>
        <taxon>Nocardiopsidaceae</taxon>
        <taxon>Spinactinospora</taxon>
    </lineage>
</organism>
<dbReference type="InterPro" id="IPR001638">
    <property type="entry name" value="Solute-binding_3/MltF_N"/>
</dbReference>
<dbReference type="Proteomes" id="UP000589036">
    <property type="component" value="Unassembled WGS sequence"/>
</dbReference>
<keyword evidence="1" id="KW-0732">Signal</keyword>